<dbReference type="InterPro" id="IPR003959">
    <property type="entry name" value="ATPase_AAA_core"/>
</dbReference>
<keyword evidence="4" id="KW-1185">Reference proteome</keyword>
<dbReference type="InterPro" id="IPR051396">
    <property type="entry name" value="Bact_Antivir_Def_Nuclease"/>
</dbReference>
<name>A0A3A8Q8S5_9BACT</name>
<evidence type="ECO:0000259" key="1">
    <source>
        <dbReference type="Pfam" id="PF13175"/>
    </source>
</evidence>
<protein>
    <submittedName>
        <fullName evidence="3">ATPase</fullName>
    </submittedName>
</protein>
<dbReference type="AlphaFoldDB" id="A0A3A8Q8S5"/>
<dbReference type="Proteomes" id="UP000267003">
    <property type="component" value="Unassembled WGS sequence"/>
</dbReference>
<feature type="domain" description="Endonuclease GajA/Old nuclease/RecF-like AAA" evidence="1">
    <location>
        <begin position="1"/>
        <end position="70"/>
    </location>
</feature>
<evidence type="ECO:0000259" key="2">
    <source>
        <dbReference type="Pfam" id="PF13304"/>
    </source>
</evidence>
<evidence type="ECO:0000313" key="4">
    <source>
        <dbReference type="Proteomes" id="UP000267003"/>
    </source>
</evidence>
<organism evidence="3 4">
    <name type="scientific">Corallococcus aberystwythensis</name>
    <dbReference type="NCBI Taxonomy" id="2316722"/>
    <lineage>
        <taxon>Bacteria</taxon>
        <taxon>Pseudomonadati</taxon>
        <taxon>Myxococcota</taxon>
        <taxon>Myxococcia</taxon>
        <taxon>Myxococcales</taxon>
        <taxon>Cystobacterineae</taxon>
        <taxon>Myxococcaceae</taxon>
        <taxon>Corallococcus</taxon>
    </lineage>
</organism>
<dbReference type="PANTHER" id="PTHR43581">
    <property type="entry name" value="ATP/GTP PHOSPHATASE"/>
    <property type="match status" value="1"/>
</dbReference>
<accession>A0A3A8Q8S5</accession>
<dbReference type="GO" id="GO:0016887">
    <property type="term" value="F:ATP hydrolysis activity"/>
    <property type="evidence" value="ECO:0007669"/>
    <property type="project" value="InterPro"/>
</dbReference>
<dbReference type="GO" id="GO:0005524">
    <property type="term" value="F:ATP binding"/>
    <property type="evidence" value="ECO:0007669"/>
    <property type="project" value="InterPro"/>
</dbReference>
<reference evidence="4" key="1">
    <citation type="submission" date="2018-09" db="EMBL/GenBank/DDBJ databases">
        <authorList>
            <person name="Livingstone P.G."/>
            <person name="Whitworth D.E."/>
        </authorList>
    </citation>
    <scope>NUCLEOTIDE SEQUENCE [LARGE SCALE GENOMIC DNA]</scope>
    <source>
        <strain evidence="4">AB050A</strain>
    </source>
</reference>
<dbReference type="Pfam" id="PF13175">
    <property type="entry name" value="AAA_15"/>
    <property type="match status" value="1"/>
</dbReference>
<proteinExistence type="predicted"/>
<comment type="caution">
    <text evidence="3">The sequence shown here is derived from an EMBL/GenBank/DDBJ whole genome shotgun (WGS) entry which is preliminary data.</text>
</comment>
<dbReference type="SUPFAM" id="SSF52540">
    <property type="entry name" value="P-loop containing nucleoside triphosphate hydrolases"/>
    <property type="match status" value="1"/>
</dbReference>
<dbReference type="RefSeq" id="WP_120556546.1">
    <property type="nucleotide sequence ID" value="NZ_RAWK01000097.1"/>
</dbReference>
<feature type="domain" description="ATPase AAA-type core" evidence="2">
    <location>
        <begin position="194"/>
        <end position="296"/>
    </location>
</feature>
<dbReference type="PANTHER" id="PTHR43581:SF4">
    <property type="entry name" value="ATP_GTP PHOSPHATASE"/>
    <property type="match status" value="1"/>
</dbReference>
<dbReference type="Pfam" id="PF13304">
    <property type="entry name" value="AAA_21"/>
    <property type="match status" value="1"/>
</dbReference>
<dbReference type="Gene3D" id="3.40.50.300">
    <property type="entry name" value="P-loop containing nucleotide triphosphate hydrolases"/>
    <property type="match status" value="2"/>
</dbReference>
<dbReference type="InterPro" id="IPR014555">
    <property type="entry name" value="RecF-like"/>
</dbReference>
<dbReference type="InterPro" id="IPR041685">
    <property type="entry name" value="AAA_GajA/Old/RecF-like"/>
</dbReference>
<dbReference type="OrthoDB" id="3322489at2"/>
<gene>
    <name evidence="3" type="ORF">D7W81_17540</name>
</gene>
<evidence type="ECO:0000313" key="3">
    <source>
        <dbReference type="EMBL" id="RKH65079.1"/>
    </source>
</evidence>
<sequence length="348" mass="38475">MLTSITVENFRGIERLHVEGLGRVNLIIGRNDSGKTALMEALMLARDPRNAIGILTARQRMRVANTSNTDIADFDEFWLPIFHRMDALAGFRIHSTSFADLPLTLAVAKEPVDGPMTIDGLKASVVTPAWTLKATVAGGRHETTSVIDQTATGEKLPTAQTNIPSRWISPSPVIGSEDIRAFSKLKQQGRDEAVTDLLRYVNDQVSGVELLAPTGNRVSVYVRLRREGLVPLLMMGEGMKRYFEFAVSFAATDGASIHIDEIENGLHHSVMEPLWTWISKATRAKSVQVFATTHSEECVQAASRVFKAENDNGLRVIRLDKQEHLTKAVVYDRDLVEAAERMGVEIRG</sequence>
<dbReference type="PIRSF" id="PIRSF029347">
    <property type="entry name" value="RecF"/>
    <property type="match status" value="1"/>
</dbReference>
<dbReference type="InterPro" id="IPR027417">
    <property type="entry name" value="P-loop_NTPase"/>
</dbReference>
<dbReference type="EMBL" id="RAWK01000097">
    <property type="protein sequence ID" value="RKH65079.1"/>
    <property type="molecule type" value="Genomic_DNA"/>
</dbReference>